<gene>
    <name evidence="3" type="ORF">CA834_05180</name>
</gene>
<organism evidence="3 4">
    <name type="scientific">Winogradskyella aurantia</name>
    <dbReference type="NCBI Taxonomy" id="1915063"/>
    <lineage>
        <taxon>Bacteria</taxon>
        <taxon>Pseudomonadati</taxon>
        <taxon>Bacteroidota</taxon>
        <taxon>Flavobacteriia</taxon>
        <taxon>Flavobacteriales</taxon>
        <taxon>Flavobacteriaceae</taxon>
        <taxon>Winogradskyella</taxon>
    </lineage>
</organism>
<keyword evidence="4" id="KW-1185">Reference proteome</keyword>
<feature type="domain" description="Sulfatase N-terminal" evidence="2">
    <location>
        <begin position="41"/>
        <end position="438"/>
    </location>
</feature>
<reference evidence="3 4" key="1">
    <citation type="submission" date="2017-05" db="EMBL/GenBank/DDBJ databases">
        <title>The draft genome sequence of Idiomarina salinarum WNB302.</title>
        <authorList>
            <person name="Sun Y."/>
            <person name="Chen B."/>
            <person name="Du Z."/>
        </authorList>
    </citation>
    <scope>NUCLEOTIDE SEQUENCE [LARGE SCALE GENOMIC DNA]</scope>
    <source>
        <strain evidence="3 4">WNB302</strain>
    </source>
</reference>
<dbReference type="SUPFAM" id="SSF53649">
    <property type="entry name" value="Alkaline phosphatase-like"/>
    <property type="match status" value="1"/>
</dbReference>
<dbReference type="InterPro" id="IPR017850">
    <property type="entry name" value="Alkaline_phosphatase_core_sf"/>
</dbReference>
<dbReference type="CDD" id="cd16025">
    <property type="entry name" value="PAS_like"/>
    <property type="match status" value="1"/>
</dbReference>
<dbReference type="EMBL" id="NGJN01000002">
    <property type="protein sequence ID" value="OZV70012.1"/>
    <property type="molecule type" value="Genomic_DNA"/>
</dbReference>
<sequence>MNSFYPYLSKRFKTVVLICPFLILLSSNQKPQEQAQKEILNILLIVADDLGYADIGAYGGDIETPNMDRIAANGIKFSRFHTAPYCAVTRSMVLTGNDNHIAGMGAQDNVTKVEGYEGRITDRVVTVPQLLKDKNYMTFMVGKWHLGKTEEANPHNKGFDKSFVLLEGAGNHYSNMGVLKDSISSYTENGKKTDWPEGNYSTDLYTDKLIGYISEAKKANKPFFGFAAYTSPHWPLQVDQKYWQKYKGRYDGGYDSLRIARLQSLKSKGIIPQNIQLPELHPNIKPWDSLSQQEKMAESRKMELYAGMVDNLDVNIGRLINHLKEIGEYDNTMIVIMSDNGAAAEDFFNSSFLPPDVRNTYDNTYVNMGSANSYVSYGKQWAEAGSAPFKYYKGYPTEGGITTPMLISGPMVKKRGATIHSLLTLMDLAPTFYELVGVDYPKTFNGRPISRLRGASLVPIINDEAKTVHSEDYVFGFEHRGRAIIIKGDWKLSNIDLPFEMENFKLFNLKNDMAEANDLSKVYPLVYDDLIKEWKRYEKEVGVVIPTPRD</sequence>
<evidence type="ECO:0000313" key="4">
    <source>
        <dbReference type="Proteomes" id="UP000216840"/>
    </source>
</evidence>
<dbReference type="GO" id="GO:0004065">
    <property type="term" value="F:arylsulfatase activity"/>
    <property type="evidence" value="ECO:0007669"/>
    <property type="project" value="TreeGrafter"/>
</dbReference>
<accession>A0A265UXQ9</accession>
<dbReference type="PANTHER" id="PTHR42693:SF33">
    <property type="entry name" value="ARYLSULFATASE"/>
    <property type="match status" value="1"/>
</dbReference>
<comment type="caution">
    <text evidence="3">The sequence shown here is derived from an EMBL/GenBank/DDBJ whole genome shotgun (WGS) entry which is preliminary data.</text>
</comment>
<dbReference type="InterPro" id="IPR000917">
    <property type="entry name" value="Sulfatase_N"/>
</dbReference>
<dbReference type="Pfam" id="PF00884">
    <property type="entry name" value="Sulfatase"/>
    <property type="match status" value="1"/>
</dbReference>
<dbReference type="Gene3D" id="3.40.720.10">
    <property type="entry name" value="Alkaline Phosphatase, subunit A"/>
    <property type="match status" value="1"/>
</dbReference>
<protein>
    <submittedName>
        <fullName evidence="3">Sulfatase</fullName>
    </submittedName>
</protein>
<dbReference type="InterPro" id="IPR050738">
    <property type="entry name" value="Sulfatase"/>
</dbReference>
<dbReference type="Proteomes" id="UP000216840">
    <property type="component" value="Unassembled WGS sequence"/>
</dbReference>
<dbReference type="AlphaFoldDB" id="A0A265UXQ9"/>
<dbReference type="RefSeq" id="WP_206186845.1">
    <property type="nucleotide sequence ID" value="NZ_NGJN01000002.1"/>
</dbReference>
<evidence type="ECO:0000259" key="2">
    <source>
        <dbReference type="Pfam" id="PF00884"/>
    </source>
</evidence>
<name>A0A265UXQ9_9FLAO</name>
<dbReference type="PANTHER" id="PTHR42693">
    <property type="entry name" value="ARYLSULFATASE FAMILY MEMBER"/>
    <property type="match status" value="1"/>
</dbReference>
<dbReference type="Gene3D" id="3.30.1120.10">
    <property type="match status" value="1"/>
</dbReference>
<evidence type="ECO:0000256" key="1">
    <source>
        <dbReference type="ARBA" id="ARBA00008779"/>
    </source>
</evidence>
<comment type="similarity">
    <text evidence="1">Belongs to the sulfatase family.</text>
</comment>
<proteinExistence type="inferred from homology"/>
<evidence type="ECO:0000313" key="3">
    <source>
        <dbReference type="EMBL" id="OZV70012.1"/>
    </source>
</evidence>